<proteinExistence type="predicted"/>
<evidence type="ECO:0000256" key="1">
    <source>
        <dbReference type="SAM" id="SignalP"/>
    </source>
</evidence>
<dbReference type="Proteomes" id="UP000033054">
    <property type="component" value="Chromosome"/>
</dbReference>
<name>A0A0E3VAJ9_9BACT</name>
<sequence>MTKMNLVVAAGLLLLATACKESSPVSPAHILSEGSPPVPELIIPLNDSVYVDKGKGKPIKEKPEVPGSLRHVDVMPKEVIDEK</sequence>
<keyword evidence="1" id="KW-0732">Signal</keyword>
<gene>
    <name evidence="2" type="ORF">SD10_28195</name>
</gene>
<dbReference type="PROSITE" id="PS51257">
    <property type="entry name" value="PROKAR_LIPOPROTEIN"/>
    <property type="match status" value="1"/>
</dbReference>
<feature type="chain" id="PRO_5002414073" evidence="1">
    <location>
        <begin position="21"/>
        <end position="83"/>
    </location>
</feature>
<evidence type="ECO:0000313" key="3">
    <source>
        <dbReference type="Proteomes" id="UP000033054"/>
    </source>
</evidence>
<keyword evidence="3" id="KW-1185">Reference proteome</keyword>
<protein>
    <submittedName>
        <fullName evidence="2">Uncharacterized protein</fullName>
    </submittedName>
</protein>
<dbReference type="EMBL" id="CP010429">
    <property type="protein sequence ID" value="AKD58206.1"/>
    <property type="molecule type" value="Genomic_DNA"/>
</dbReference>
<dbReference type="AlphaFoldDB" id="A0A0E3VAJ9"/>
<dbReference type="HOGENOM" id="CLU_2540896_0_0_10"/>
<dbReference type="KEGG" id="srd:SD10_28195"/>
<accession>A0A0E3VAJ9</accession>
<evidence type="ECO:0000313" key="2">
    <source>
        <dbReference type="EMBL" id="AKD58206.1"/>
    </source>
</evidence>
<feature type="signal peptide" evidence="1">
    <location>
        <begin position="1"/>
        <end position="20"/>
    </location>
</feature>
<reference evidence="2 3" key="1">
    <citation type="journal article" date="2014" name="Curr. Microbiol.">
        <title>Spirosoma radiotolerans sp. nov., a gamma-radiation-resistant bacterium isolated from gamma ray-irradiated soil.</title>
        <authorList>
            <person name="Lee J.J."/>
            <person name="Srinivasan S."/>
            <person name="Lim S."/>
            <person name="Joe M."/>
            <person name="Im S."/>
            <person name="Bae S.I."/>
            <person name="Park K.R."/>
            <person name="Han J.H."/>
            <person name="Park S.H."/>
            <person name="Joo B.M."/>
            <person name="Park S.J."/>
            <person name="Kim M.K."/>
        </authorList>
    </citation>
    <scope>NUCLEOTIDE SEQUENCE [LARGE SCALE GENOMIC DNA]</scope>
    <source>
        <strain evidence="2 3">DG5A</strain>
    </source>
</reference>
<organism evidence="2 3">
    <name type="scientific">Spirosoma radiotolerans</name>
    <dbReference type="NCBI Taxonomy" id="1379870"/>
    <lineage>
        <taxon>Bacteria</taxon>
        <taxon>Pseudomonadati</taxon>
        <taxon>Bacteroidota</taxon>
        <taxon>Cytophagia</taxon>
        <taxon>Cytophagales</taxon>
        <taxon>Cytophagaceae</taxon>
        <taxon>Spirosoma</taxon>
    </lineage>
</organism>
<dbReference type="PATRIC" id="fig|1379870.5.peg.6083"/>